<accession>A0ABN4NMV9</accession>
<evidence type="ECO:0008006" key="3">
    <source>
        <dbReference type="Google" id="ProtNLM"/>
    </source>
</evidence>
<dbReference type="EMBL" id="CP011120">
    <property type="protein sequence ID" value="ANA13249.1"/>
    <property type="molecule type" value="Genomic_DNA"/>
</dbReference>
<keyword evidence="2" id="KW-1185">Reference proteome</keyword>
<name>A0ABN4NMV9_9PROT</name>
<proteinExistence type="predicted"/>
<evidence type="ECO:0000313" key="1">
    <source>
        <dbReference type="EMBL" id="ANA13249.1"/>
    </source>
</evidence>
<evidence type="ECO:0000313" key="2">
    <source>
        <dbReference type="Proteomes" id="UP000076595"/>
    </source>
</evidence>
<reference evidence="1 2" key="1">
    <citation type="submission" date="2015-03" db="EMBL/GenBank/DDBJ databases">
        <title>Genome study of Acetobacter sp. SLV-7.</title>
        <authorList>
            <person name="Cho G.Y."/>
            <person name="Jeon C.O."/>
        </authorList>
    </citation>
    <scope>NUCLEOTIDE SEQUENCE [LARGE SCALE GENOMIC DNA]</scope>
    <source>
        <strain evidence="1 2">SLV-7</strain>
    </source>
</reference>
<sequence length="80" mass="8842">MAESPDLNKHRCHTRTGFYQVQLVSLVTLREVFVTLLSHLGMGGGCCPCLCFKYNAGLGLSVAWLRKKHLAGLQWANSHA</sequence>
<protein>
    <recommendedName>
        <fullName evidence="3">Transposase</fullName>
    </recommendedName>
</protein>
<dbReference type="Proteomes" id="UP000076595">
    <property type="component" value="Chromosome"/>
</dbReference>
<gene>
    <name evidence="1" type="ORF">WG31_03900</name>
</gene>
<organism evidence="1 2">
    <name type="scientific">Acetobacter oryzifermentans</name>
    <dbReference type="NCBI Taxonomy" id="1633874"/>
    <lineage>
        <taxon>Bacteria</taxon>
        <taxon>Pseudomonadati</taxon>
        <taxon>Pseudomonadota</taxon>
        <taxon>Alphaproteobacteria</taxon>
        <taxon>Acetobacterales</taxon>
        <taxon>Acetobacteraceae</taxon>
        <taxon>Acetobacter</taxon>
    </lineage>
</organism>